<dbReference type="AlphaFoldDB" id="A0A366DMP0"/>
<reference evidence="1 2" key="1">
    <citation type="submission" date="2018-06" db="EMBL/GenBank/DDBJ databases">
        <title>Genomic Encyclopedia of Type Strains, Phase IV (KMG-IV): sequencing the most valuable type-strain genomes for metagenomic binning, comparative biology and taxonomic classification.</title>
        <authorList>
            <person name="Goeker M."/>
        </authorList>
    </citation>
    <scope>NUCLEOTIDE SEQUENCE [LARGE SCALE GENOMIC DNA]</scope>
    <source>
        <strain evidence="1 2">DSM 44599</strain>
    </source>
</reference>
<evidence type="ECO:0000313" key="1">
    <source>
        <dbReference type="EMBL" id="RBO91363.1"/>
    </source>
</evidence>
<dbReference type="OrthoDB" id="9944976at2"/>
<name>A0A366DMP0_9NOCA</name>
<protein>
    <submittedName>
        <fullName evidence="1">Uncharacterized protein</fullName>
    </submittedName>
</protein>
<comment type="caution">
    <text evidence="1">The sequence shown here is derived from an EMBL/GenBank/DDBJ whole genome shotgun (WGS) entry which is preliminary data.</text>
</comment>
<accession>A0A366DMP0</accession>
<dbReference type="EMBL" id="QNRE01000004">
    <property type="protein sequence ID" value="RBO91363.1"/>
    <property type="molecule type" value="Genomic_DNA"/>
</dbReference>
<dbReference type="Proteomes" id="UP000252586">
    <property type="component" value="Unassembled WGS sequence"/>
</dbReference>
<proteinExistence type="predicted"/>
<evidence type="ECO:0000313" key="2">
    <source>
        <dbReference type="Proteomes" id="UP000252586"/>
    </source>
</evidence>
<dbReference type="STRING" id="1210090.GCA_001613185_00874"/>
<organism evidence="1 2">
    <name type="scientific">Nocardia puris</name>
    <dbReference type="NCBI Taxonomy" id="208602"/>
    <lineage>
        <taxon>Bacteria</taxon>
        <taxon>Bacillati</taxon>
        <taxon>Actinomycetota</taxon>
        <taxon>Actinomycetes</taxon>
        <taxon>Mycobacteriales</taxon>
        <taxon>Nocardiaceae</taxon>
        <taxon>Nocardia</taxon>
    </lineage>
</organism>
<keyword evidence="2" id="KW-1185">Reference proteome</keyword>
<sequence>MATLLEATIADQREGGATFVVSEADDRGERYFVRTDSHDWDYDAFVNARRAAVIELPDAERSPLGGTWYPKGSEGRGIRIATDQVDDLIAVGALAMAIKLQLSAPPTLTEDLTAILTNPRTQDPAIDAAIERVRTAWAAGRITLTGK</sequence>
<gene>
    <name evidence="1" type="ORF">DFR74_10465</name>
</gene>
<dbReference type="RefSeq" id="WP_067503648.1">
    <property type="nucleotide sequence ID" value="NZ_QNRE01000004.1"/>
</dbReference>